<reference evidence="2 3" key="1">
    <citation type="journal article" date="2012" name="PLoS Pathog.">
        <title>Diverse lifestyles and strategies of plant pathogenesis encoded in the genomes of eighteen Dothideomycetes fungi.</title>
        <authorList>
            <person name="Ohm R.A."/>
            <person name="Feau N."/>
            <person name="Henrissat B."/>
            <person name="Schoch C.L."/>
            <person name="Horwitz B.A."/>
            <person name="Barry K.W."/>
            <person name="Condon B.J."/>
            <person name="Copeland A.C."/>
            <person name="Dhillon B."/>
            <person name="Glaser F."/>
            <person name="Hesse C.N."/>
            <person name="Kosti I."/>
            <person name="LaButti K."/>
            <person name="Lindquist E.A."/>
            <person name="Lucas S."/>
            <person name="Salamov A.A."/>
            <person name="Bradshaw R.E."/>
            <person name="Ciuffetti L."/>
            <person name="Hamelin R.C."/>
            <person name="Kema G.H.J."/>
            <person name="Lawrence C."/>
            <person name="Scott J.A."/>
            <person name="Spatafora J.W."/>
            <person name="Turgeon B.G."/>
            <person name="de Wit P.J.G.M."/>
            <person name="Zhong S."/>
            <person name="Goodwin S.B."/>
            <person name="Grigoriev I.V."/>
        </authorList>
    </citation>
    <scope>NUCLEOTIDE SEQUENCE [LARGE SCALE GENOMIC DNA]</scope>
    <source>
        <strain evidence="3">C5 / ATCC 48332 / race O</strain>
    </source>
</reference>
<dbReference type="AlphaFoldDB" id="M2VBI2"/>
<accession>M2VBI2</accession>
<gene>
    <name evidence="2" type="ORF">COCHEDRAFT_1208926</name>
</gene>
<keyword evidence="3" id="KW-1185">Reference proteome</keyword>
<dbReference type="Proteomes" id="UP000016936">
    <property type="component" value="Unassembled WGS sequence"/>
</dbReference>
<organism evidence="2 3">
    <name type="scientific">Cochliobolus heterostrophus (strain C5 / ATCC 48332 / race O)</name>
    <name type="common">Southern corn leaf blight fungus</name>
    <name type="synonym">Bipolaris maydis</name>
    <dbReference type="NCBI Taxonomy" id="701091"/>
    <lineage>
        <taxon>Eukaryota</taxon>
        <taxon>Fungi</taxon>
        <taxon>Dikarya</taxon>
        <taxon>Ascomycota</taxon>
        <taxon>Pezizomycotina</taxon>
        <taxon>Dothideomycetes</taxon>
        <taxon>Pleosporomycetidae</taxon>
        <taxon>Pleosporales</taxon>
        <taxon>Pleosporineae</taxon>
        <taxon>Pleosporaceae</taxon>
        <taxon>Bipolaris</taxon>
    </lineage>
</organism>
<feature type="region of interest" description="Disordered" evidence="1">
    <location>
        <begin position="1"/>
        <end position="26"/>
    </location>
</feature>
<dbReference type="EMBL" id="KB445569">
    <property type="protein sequence ID" value="EMD97053.1"/>
    <property type="molecule type" value="Genomic_DNA"/>
</dbReference>
<evidence type="ECO:0000256" key="1">
    <source>
        <dbReference type="SAM" id="MobiDB-lite"/>
    </source>
</evidence>
<evidence type="ECO:0000313" key="2">
    <source>
        <dbReference type="EMBL" id="EMD97053.1"/>
    </source>
</evidence>
<sequence>MSPLTAEPARSPLPLRPDCTKDPAVPYRPTDYVSTASRRPIAAKQAPVYPCNTGLGNTPQIASIHGRACGFLLAIACISSNKHIPSPPRPTIEAPESSAKRWWLTASCKDNDKVYLVIKHVPAISIRMRRQIILHI</sequence>
<evidence type="ECO:0000313" key="3">
    <source>
        <dbReference type="Proteomes" id="UP000016936"/>
    </source>
</evidence>
<dbReference type="HOGENOM" id="CLU_1875236_0_0_1"/>
<proteinExistence type="predicted"/>
<name>M2VBI2_COCH5</name>
<reference evidence="3" key="2">
    <citation type="journal article" date="2013" name="PLoS Genet.">
        <title>Comparative genome structure, secondary metabolite, and effector coding capacity across Cochliobolus pathogens.</title>
        <authorList>
            <person name="Condon B.J."/>
            <person name="Leng Y."/>
            <person name="Wu D."/>
            <person name="Bushley K.E."/>
            <person name="Ohm R.A."/>
            <person name="Otillar R."/>
            <person name="Martin J."/>
            <person name="Schackwitz W."/>
            <person name="Grimwood J."/>
            <person name="MohdZainudin N."/>
            <person name="Xue C."/>
            <person name="Wang R."/>
            <person name="Manning V.A."/>
            <person name="Dhillon B."/>
            <person name="Tu Z.J."/>
            <person name="Steffenson B.J."/>
            <person name="Salamov A."/>
            <person name="Sun H."/>
            <person name="Lowry S."/>
            <person name="LaButti K."/>
            <person name="Han J."/>
            <person name="Copeland A."/>
            <person name="Lindquist E."/>
            <person name="Barry K."/>
            <person name="Schmutz J."/>
            <person name="Baker S.E."/>
            <person name="Ciuffetti L.M."/>
            <person name="Grigoriev I.V."/>
            <person name="Zhong S."/>
            <person name="Turgeon B.G."/>
        </authorList>
    </citation>
    <scope>NUCLEOTIDE SEQUENCE [LARGE SCALE GENOMIC DNA]</scope>
    <source>
        <strain evidence="3">C5 / ATCC 48332 / race O</strain>
    </source>
</reference>
<protein>
    <submittedName>
        <fullName evidence="2">Uncharacterized protein</fullName>
    </submittedName>
</protein>